<proteinExistence type="predicted"/>
<keyword evidence="3" id="KW-1185">Reference proteome</keyword>
<evidence type="ECO:0000313" key="2">
    <source>
        <dbReference type="EMBL" id="ONI09617.1"/>
    </source>
</evidence>
<keyword evidence="1" id="KW-0812">Transmembrane</keyword>
<sequence length="82" mass="9380">MPKMKENCFNLSILSSLPHVALFNLNLLSPLYLFNLKTKKKQTKCIKWAHKCSTCMYGSHIVNLLDNTSFCGLPCCKIYLHS</sequence>
<dbReference type="Proteomes" id="UP000006882">
    <property type="component" value="Chromosome G4"/>
</dbReference>
<dbReference type="EMBL" id="CM007654">
    <property type="protein sequence ID" value="ONI09617.1"/>
    <property type="molecule type" value="Genomic_DNA"/>
</dbReference>
<keyword evidence="1" id="KW-1133">Transmembrane helix</keyword>
<evidence type="ECO:0000313" key="3">
    <source>
        <dbReference type="Proteomes" id="UP000006882"/>
    </source>
</evidence>
<gene>
    <name evidence="2" type="ORF">PRUPE_4G000600</name>
</gene>
<dbReference type="AlphaFoldDB" id="A0A251PDH5"/>
<protein>
    <submittedName>
        <fullName evidence="2">Uncharacterized protein</fullName>
    </submittedName>
</protein>
<dbReference type="Gramene" id="ONI09617">
    <property type="protein sequence ID" value="ONI09617"/>
    <property type="gene ID" value="PRUPE_4G000600"/>
</dbReference>
<name>A0A251PDH5_PRUPE</name>
<organism evidence="2 3">
    <name type="scientific">Prunus persica</name>
    <name type="common">Peach</name>
    <name type="synonym">Amygdalus persica</name>
    <dbReference type="NCBI Taxonomy" id="3760"/>
    <lineage>
        <taxon>Eukaryota</taxon>
        <taxon>Viridiplantae</taxon>
        <taxon>Streptophyta</taxon>
        <taxon>Embryophyta</taxon>
        <taxon>Tracheophyta</taxon>
        <taxon>Spermatophyta</taxon>
        <taxon>Magnoliopsida</taxon>
        <taxon>eudicotyledons</taxon>
        <taxon>Gunneridae</taxon>
        <taxon>Pentapetalae</taxon>
        <taxon>rosids</taxon>
        <taxon>fabids</taxon>
        <taxon>Rosales</taxon>
        <taxon>Rosaceae</taxon>
        <taxon>Amygdaloideae</taxon>
        <taxon>Amygdaleae</taxon>
        <taxon>Prunus</taxon>
    </lineage>
</organism>
<keyword evidence="1" id="KW-0472">Membrane</keyword>
<reference evidence="2 3" key="1">
    <citation type="journal article" date="2013" name="Nat. Genet.">
        <title>The high-quality draft genome of peach (Prunus persica) identifies unique patterns of genetic diversity, domestication and genome evolution.</title>
        <authorList>
            <consortium name="International Peach Genome Initiative"/>
            <person name="Verde I."/>
            <person name="Abbott A.G."/>
            <person name="Scalabrin S."/>
            <person name="Jung S."/>
            <person name="Shu S."/>
            <person name="Marroni F."/>
            <person name="Zhebentyayeva T."/>
            <person name="Dettori M.T."/>
            <person name="Grimwood J."/>
            <person name="Cattonaro F."/>
            <person name="Zuccolo A."/>
            <person name="Rossini L."/>
            <person name="Jenkins J."/>
            <person name="Vendramin E."/>
            <person name="Meisel L.A."/>
            <person name="Decroocq V."/>
            <person name="Sosinski B."/>
            <person name="Prochnik S."/>
            <person name="Mitros T."/>
            <person name="Policriti A."/>
            <person name="Cipriani G."/>
            <person name="Dondini L."/>
            <person name="Ficklin S."/>
            <person name="Goodstein D.M."/>
            <person name="Xuan P."/>
            <person name="Del Fabbro C."/>
            <person name="Aramini V."/>
            <person name="Copetti D."/>
            <person name="Gonzalez S."/>
            <person name="Horner D.S."/>
            <person name="Falchi R."/>
            <person name="Lucas S."/>
            <person name="Mica E."/>
            <person name="Maldonado J."/>
            <person name="Lazzari B."/>
            <person name="Bielenberg D."/>
            <person name="Pirona R."/>
            <person name="Miculan M."/>
            <person name="Barakat A."/>
            <person name="Testolin R."/>
            <person name="Stella A."/>
            <person name="Tartarini S."/>
            <person name="Tonutti P."/>
            <person name="Arus P."/>
            <person name="Orellana A."/>
            <person name="Wells C."/>
            <person name="Main D."/>
            <person name="Vizzotto G."/>
            <person name="Silva H."/>
            <person name="Salamini F."/>
            <person name="Schmutz J."/>
            <person name="Morgante M."/>
            <person name="Rokhsar D.S."/>
        </authorList>
    </citation>
    <scope>NUCLEOTIDE SEQUENCE [LARGE SCALE GENOMIC DNA]</scope>
    <source>
        <strain evidence="3">cv. Nemared</strain>
    </source>
</reference>
<evidence type="ECO:0000256" key="1">
    <source>
        <dbReference type="SAM" id="Phobius"/>
    </source>
</evidence>
<feature type="transmembrane region" description="Helical" evidence="1">
    <location>
        <begin position="12"/>
        <end position="34"/>
    </location>
</feature>
<accession>A0A251PDH5</accession>